<sequence>MTSDQLHTDRILRLKEVMQKVGLRHSAIYSKINKGEFPPPIKLGARASGWRESVLDAWVAEREAISRT</sequence>
<keyword evidence="2" id="KW-1185">Reference proteome</keyword>
<gene>
    <name evidence="1" type="ORF">SAMN05660772_01883</name>
</gene>
<evidence type="ECO:0000313" key="1">
    <source>
        <dbReference type="EMBL" id="SMB81529.1"/>
    </source>
</evidence>
<dbReference type="PANTHER" id="PTHR36154">
    <property type="entry name" value="DNA-BINDING TRANSCRIPTIONAL ACTIVATOR ALPA"/>
    <property type="match status" value="1"/>
</dbReference>
<dbReference type="Proteomes" id="UP000192408">
    <property type="component" value="Unassembled WGS sequence"/>
</dbReference>
<proteinExistence type="predicted"/>
<protein>
    <submittedName>
        <fullName evidence="1">Transcriptional regulator, AlpA family</fullName>
    </submittedName>
</protein>
<dbReference type="InterPro" id="IPR052931">
    <property type="entry name" value="Prophage_regulatory_activator"/>
</dbReference>
<accession>A0A1W1UKG3</accession>
<evidence type="ECO:0000313" key="2">
    <source>
        <dbReference type="Proteomes" id="UP000192408"/>
    </source>
</evidence>
<reference evidence="2" key="1">
    <citation type="submission" date="2017-04" db="EMBL/GenBank/DDBJ databases">
        <authorList>
            <person name="Varghese N."/>
            <person name="Submissions S."/>
        </authorList>
    </citation>
    <scope>NUCLEOTIDE SEQUENCE [LARGE SCALE GENOMIC DNA]</scope>
    <source>
        <strain evidence="2">DSM 23072</strain>
    </source>
</reference>
<name>A0A1W1UKG3_9PAST</name>
<organism evidence="1 2">
    <name type="scientific">Pasteurella testudinis DSM 23072</name>
    <dbReference type="NCBI Taxonomy" id="1122938"/>
    <lineage>
        <taxon>Bacteria</taxon>
        <taxon>Pseudomonadati</taxon>
        <taxon>Pseudomonadota</taxon>
        <taxon>Gammaproteobacteria</taxon>
        <taxon>Pasteurellales</taxon>
        <taxon>Pasteurellaceae</taxon>
        <taxon>Pasteurella</taxon>
    </lineage>
</organism>
<dbReference type="RefSeq" id="WP_084256238.1">
    <property type="nucleotide sequence ID" value="NZ_FWWV01000006.1"/>
</dbReference>
<dbReference type="Pfam" id="PF05930">
    <property type="entry name" value="Phage_AlpA"/>
    <property type="match status" value="1"/>
</dbReference>
<dbReference type="STRING" id="1122938.SAMN05660772_01883"/>
<dbReference type="PANTHER" id="PTHR36154:SF1">
    <property type="entry name" value="DNA-BINDING TRANSCRIPTIONAL ACTIVATOR ALPA"/>
    <property type="match status" value="1"/>
</dbReference>
<dbReference type="AlphaFoldDB" id="A0A1W1UKG3"/>
<dbReference type="EMBL" id="FWWV01000006">
    <property type="protein sequence ID" value="SMB81529.1"/>
    <property type="molecule type" value="Genomic_DNA"/>
</dbReference>
<dbReference type="Gene3D" id="1.10.238.160">
    <property type="match status" value="1"/>
</dbReference>
<dbReference type="InterPro" id="IPR010260">
    <property type="entry name" value="AlpA"/>
</dbReference>